<organism evidence="1 2">
    <name type="scientific">Phialophora macrospora</name>
    <dbReference type="NCBI Taxonomy" id="1851006"/>
    <lineage>
        <taxon>Eukaryota</taxon>
        <taxon>Fungi</taxon>
        <taxon>Dikarya</taxon>
        <taxon>Ascomycota</taxon>
        <taxon>Pezizomycotina</taxon>
        <taxon>Eurotiomycetes</taxon>
        <taxon>Chaetothyriomycetidae</taxon>
        <taxon>Chaetothyriales</taxon>
        <taxon>Herpotrichiellaceae</taxon>
        <taxon>Phialophora</taxon>
    </lineage>
</organism>
<name>A0A0D2DJ32_9EURO</name>
<dbReference type="EMBL" id="KN846963">
    <property type="protein sequence ID" value="KIW62377.1"/>
    <property type="molecule type" value="Genomic_DNA"/>
</dbReference>
<sequence>MAVSAEAVEADKQVTVLEAEGVIEVAAVVAGKDGVVEEGTGGVEGAVVGEVRVKASGNGKELWCYLVIA</sequence>
<evidence type="ECO:0000313" key="1">
    <source>
        <dbReference type="EMBL" id="KIW62377.1"/>
    </source>
</evidence>
<dbReference type="HOGENOM" id="CLU_2775717_0_0_1"/>
<accession>A0A0D2DJ32</accession>
<gene>
    <name evidence="1" type="ORF">PV04_10557</name>
</gene>
<keyword evidence="2" id="KW-1185">Reference proteome</keyword>
<proteinExistence type="predicted"/>
<evidence type="ECO:0000313" key="2">
    <source>
        <dbReference type="Proteomes" id="UP000054266"/>
    </source>
</evidence>
<dbReference type="Proteomes" id="UP000054266">
    <property type="component" value="Unassembled WGS sequence"/>
</dbReference>
<reference evidence="1 2" key="1">
    <citation type="submission" date="2015-01" db="EMBL/GenBank/DDBJ databases">
        <title>The Genome Sequence of Capronia semiimmersa CBS27337.</title>
        <authorList>
            <consortium name="The Broad Institute Genomics Platform"/>
            <person name="Cuomo C."/>
            <person name="de Hoog S."/>
            <person name="Gorbushina A."/>
            <person name="Stielow B."/>
            <person name="Teixiera M."/>
            <person name="Abouelleil A."/>
            <person name="Chapman S.B."/>
            <person name="Priest M."/>
            <person name="Young S.K."/>
            <person name="Wortman J."/>
            <person name="Nusbaum C."/>
            <person name="Birren B."/>
        </authorList>
    </citation>
    <scope>NUCLEOTIDE SEQUENCE [LARGE SCALE GENOMIC DNA]</scope>
    <source>
        <strain evidence="1 2">CBS 27337</strain>
    </source>
</reference>
<dbReference type="AlphaFoldDB" id="A0A0D2DJ32"/>
<protein>
    <submittedName>
        <fullName evidence="1">Uncharacterized protein</fullName>
    </submittedName>
</protein>